<dbReference type="Pfam" id="PF01135">
    <property type="entry name" value="PCMT"/>
    <property type="match status" value="1"/>
</dbReference>
<name>A0A382RL36_9ZZZZ</name>
<comment type="similarity">
    <text evidence="2">Belongs to the methyltransferase superfamily. L-isoaspartyl/D-aspartyl protein methyltransferase family.</text>
</comment>
<dbReference type="InterPro" id="IPR029063">
    <property type="entry name" value="SAM-dependent_MTases_sf"/>
</dbReference>
<evidence type="ECO:0000256" key="1">
    <source>
        <dbReference type="ARBA" id="ARBA00004496"/>
    </source>
</evidence>
<dbReference type="EMBL" id="UINC01121859">
    <property type="protein sequence ID" value="SVC97311.1"/>
    <property type="molecule type" value="Genomic_DNA"/>
</dbReference>
<protein>
    <recommendedName>
        <fullName evidence="3">protein-L-isoaspartate(D-aspartate) O-methyltransferase</fullName>
        <ecNumber evidence="3">2.1.1.77</ecNumber>
    </recommendedName>
</protein>
<evidence type="ECO:0000256" key="4">
    <source>
        <dbReference type="ARBA" id="ARBA00022490"/>
    </source>
</evidence>
<evidence type="ECO:0000256" key="2">
    <source>
        <dbReference type="ARBA" id="ARBA00005369"/>
    </source>
</evidence>
<evidence type="ECO:0000256" key="5">
    <source>
        <dbReference type="ARBA" id="ARBA00022603"/>
    </source>
</evidence>
<evidence type="ECO:0000256" key="6">
    <source>
        <dbReference type="ARBA" id="ARBA00022679"/>
    </source>
</evidence>
<dbReference type="GO" id="GO:0004719">
    <property type="term" value="F:protein-L-isoaspartate (D-aspartate) O-methyltransferase activity"/>
    <property type="evidence" value="ECO:0007669"/>
    <property type="project" value="UniProtKB-EC"/>
</dbReference>
<keyword evidence="6" id="KW-0808">Transferase</keyword>
<keyword evidence="7" id="KW-0949">S-adenosyl-L-methionine</keyword>
<dbReference type="Gene3D" id="3.40.50.150">
    <property type="entry name" value="Vaccinia Virus protein VP39"/>
    <property type="match status" value="1"/>
</dbReference>
<dbReference type="GO" id="GO:0032259">
    <property type="term" value="P:methylation"/>
    <property type="evidence" value="ECO:0007669"/>
    <property type="project" value="UniProtKB-KW"/>
</dbReference>
<comment type="subcellular location">
    <subcellularLocation>
        <location evidence="1">Cytoplasm</location>
    </subcellularLocation>
</comment>
<dbReference type="InterPro" id="IPR000682">
    <property type="entry name" value="PCMT"/>
</dbReference>
<accession>A0A382RL36</accession>
<reference evidence="8" key="1">
    <citation type="submission" date="2018-05" db="EMBL/GenBank/DDBJ databases">
        <authorList>
            <person name="Lanie J.A."/>
            <person name="Ng W.-L."/>
            <person name="Kazmierczak K.M."/>
            <person name="Andrzejewski T.M."/>
            <person name="Davidsen T.M."/>
            <person name="Wayne K.J."/>
            <person name="Tettelin H."/>
            <person name="Glass J.I."/>
            <person name="Rusch D."/>
            <person name="Podicherti R."/>
            <person name="Tsui H.-C.T."/>
            <person name="Winkler M.E."/>
        </authorList>
    </citation>
    <scope>NUCLEOTIDE SEQUENCE</scope>
</reference>
<keyword evidence="5" id="KW-0489">Methyltransferase</keyword>
<dbReference type="AlphaFoldDB" id="A0A382RL36"/>
<feature type="non-terminal residue" evidence="8">
    <location>
        <position position="112"/>
    </location>
</feature>
<dbReference type="SUPFAM" id="SSF53335">
    <property type="entry name" value="S-adenosyl-L-methionine-dependent methyltransferases"/>
    <property type="match status" value="1"/>
</dbReference>
<evidence type="ECO:0000256" key="7">
    <source>
        <dbReference type="ARBA" id="ARBA00022691"/>
    </source>
</evidence>
<dbReference type="PANTHER" id="PTHR11579">
    <property type="entry name" value="PROTEIN-L-ISOASPARTATE O-METHYLTRANSFERASE"/>
    <property type="match status" value="1"/>
</dbReference>
<organism evidence="8">
    <name type="scientific">marine metagenome</name>
    <dbReference type="NCBI Taxonomy" id="408172"/>
    <lineage>
        <taxon>unclassified sequences</taxon>
        <taxon>metagenomes</taxon>
        <taxon>ecological metagenomes</taxon>
    </lineage>
</organism>
<dbReference type="PANTHER" id="PTHR11579:SF0">
    <property type="entry name" value="PROTEIN-L-ISOASPARTATE(D-ASPARTATE) O-METHYLTRANSFERASE"/>
    <property type="match status" value="1"/>
</dbReference>
<dbReference type="EC" id="2.1.1.77" evidence="3"/>
<gene>
    <name evidence="8" type="ORF">METZ01_LOCUS350165</name>
</gene>
<evidence type="ECO:0000313" key="8">
    <source>
        <dbReference type="EMBL" id="SVC97311.1"/>
    </source>
</evidence>
<evidence type="ECO:0000256" key="3">
    <source>
        <dbReference type="ARBA" id="ARBA00011890"/>
    </source>
</evidence>
<keyword evidence="4" id="KW-0963">Cytoplasm</keyword>
<proteinExistence type="inferred from homology"/>
<dbReference type="GO" id="GO:0005737">
    <property type="term" value="C:cytoplasm"/>
    <property type="evidence" value="ECO:0007669"/>
    <property type="project" value="UniProtKB-SubCell"/>
</dbReference>
<sequence length="112" mass="13007">MHQIKFVIPFLFCLFCAEEKTKEEWWHKKADVMVEKQIERRGVKDPRVLKVMRETPRHRFISPHLEKMAYNDGPLPIGEGQTISQPYIVALMTELLELKGDEKILEIGTGSG</sequence>